<keyword evidence="2" id="KW-1185">Reference proteome</keyword>
<reference evidence="1 2" key="1">
    <citation type="submission" date="2019-12" db="EMBL/GenBank/DDBJ databases">
        <title>Roseobacter cerasinus sp. nov., isolated from seawater around aquaculture.</title>
        <authorList>
            <person name="Muramatsu S."/>
            <person name="Takabe Y."/>
            <person name="Mori K."/>
            <person name="Takaichi S."/>
            <person name="Hanada S."/>
        </authorList>
    </citation>
    <scope>NUCLEOTIDE SEQUENCE [LARGE SCALE GENOMIC DNA]</scope>
    <source>
        <strain evidence="1 2">AI77</strain>
    </source>
</reference>
<protein>
    <submittedName>
        <fullName evidence="1">Uncharacterized protein</fullName>
    </submittedName>
</protein>
<name>A0A640VTB0_9RHOB</name>
<gene>
    <name evidence="1" type="ORF">So717_25870</name>
</gene>
<comment type="caution">
    <text evidence="1">The sequence shown here is derived from an EMBL/GenBank/DDBJ whole genome shotgun (WGS) entry which is preliminary data.</text>
</comment>
<organism evidence="1 2">
    <name type="scientific">Roseobacter cerasinus</name>
    <dbReference type="NCBI Taxonomy" id="2602289"/>
    <lineage>
        <taxon>Bacteria</taxon>
        <taxon>Pseudomonadati</taxon>
        <taxon>Pseudomonadota</taxon>
        <taxon>Alphaproteobacteria</taxon>
        <taxon>Rhodobacterales</taxon>
        <taxon>Roseobacteraceae</taxon>
        <taxon>Roseobacter</taxon>
    </lineage>
</organism>
<proteinExistence type="predicted"/>
<evidence type="ECO:0000313" key="1">
    <source>
        <dbReference type="EMBL" id="GFE50834.1"/>
    </source>
</evidence>
<dbReference type="AlphaFoldDB" id="A0A640VTB0"/>
<dbReference type="Proteomes" id="UP000436522">
    <property type="component" value="Unassembled WGS sequence"/>
</dbReference>
<sequence>MQSRKTDQVKDYIAQVKDQHRKDTLPFVSERARMVMAQRAERDDLKAKQDQRWIEETKARQDRLNTGLRGIFNRLTGTHRATIKRNEREGSAHLCPP</sequence>
<dbReference type="EMBL" id="BLIV01000005">
    <property type="protein sequence ID" value="GFE50834.1"/>
    <property type="molecule type" value="Genomic_DNA"/>
</dbReference>
<accession>A0A640VTB0</accession>
<evidence type="ECO:0000313" key="2">
    <source>
        <dbReference type="Proteomes" id="UP000436522"/>
    </source>
</evidence>